<proteinExistence type="inferred from homology"/>
<keyword evidence="5" id="KW-0819">tRNA processing</keyword>
<evidence type="ECO:0000313" key="8">
    <source>
        <dbReference type="EMBL" id="KAF2141621.1"/>
    </source>
</evidence>
<evidence type="ECO:0000256" key="5">
    <source>
        <dbReference type="RuleBase" id="RU003783"/>
    </source>
</evidence>
<dbReference type="Pfam" id="PF01715">
    <property type="entry name" value="IPPT"/>
    <property type="match status" value="1"/>
</dbReference>
<comment type="similarity">
    <text evidence="1 6">Belongs to the IPP transferase family.</text>
</comment>
<dbReference type="EMBL" id="ML995486">
    <property type="protein sequence ID" value="KAF2141621.1"/>
    <property type="molecule type" value="Genomic_DNA"/>
</dbReference>
<evidence type="ECO:0000256" key="4">
    <source>
        <dbReference type="ARBA" id="ARBA00022840"/>
    </source>
</evidence>
<protein>
    <recommendedName>
        <fullName evidence="5">tRNA dimethylallyltransferase</fullName>
        <ecNumber evidence="5">2.5.1.75</ecNumber>
    </recommendedName>
</protein>
<dbReference type="GO" id="GO:0052381">
    <property type="term" value="F:tRNA dimethylallyltransferase activity"/>
    <property type="evidence" value="ECO:0007669"/>
    <property type="project" value="UniProtKB-EC"/>
</dbReference>
<dbReference type="GeneID" id="54297998"/>
<dbReference type="Gene3D" id="1.10.20.140">
    <property type="match status" value="1"/>
</dbReference>
<evidence type="ECO:0000256" key="2">
    <source>
        <dbReference type="ARBA" id="ARBA00022679"/>
    </source>
</evidence>
<dbReference type="EC" id="2.5.1.75" evidence="5"/>
<dbReference type="InterPro" id="IPR027417">
    <property type="entry name" value="P-loop_NTPase"/>
</dbReference>
<dbReference type="OrthoDB" id="775260at2759"/>
<dbReference type="GO" id="GO:0005739">
    <property type="term" value="C:mitochondrion"/>
    <property type="evidence" value="ECO:0007669"/>
    <property type="project" value="TreeGrafter"/>
</dbReference>
<keyword evidence="9" id="KW-1185">Reference proteome</keyword>
<evidence type="ECO:0000313" key="9">
    <source>
        <dbReference type="Proteomes" id="UP000799438"/>
    </source>
</evidence>
<feature type="compositionally biased region" description="Basic and acidic residues" evidence="7">
    <location>
        <begin position="455"/>
        <end position="497"/>
    </location>
</feature>
<dbReference type="Gene3D" id="3.40.50.300">
    <property type="entry name" value="P-loop containing nucleotide triphosphate hydrolases"/>
    <property type="match status" value="1"/>
</dbReference>
<feature type="region of interest" description="Disordered" evidence="7">
    <location>
        <begin position="185"/>
        <end position="214"/>
    </location>
</feature>
<dbReference type="NCBIfam" id="TIGR00174">
    <property type="entry name" value="miaA"/>
    <property type="match status" value="1"/>
</dbReference>
<dbReference type="InterPro" id="IPR039657">
    <property type="entry name" value="Dimethylallyltransferase"/>
</dbReference>
<comment type="catalytic activity">
    <reaction evidence="5">
        <text>adenosine(37) in tRNA + dimethylallyl diphosphate = N(6)-dimethylallyladenosine(37) in tRNA + diphosphate</text>
        <dbReference type="Rhea" id="RHEA:26482"/>
        <dbReference type="Rhea" id="RHEA-COMP:10162"/>
        <dbReference type="Rhea" id="RHEA-COMP:10375"/>
        <dbReference type="ChEBI" id="CHEBI:33019"/>
        <dbReference type="ChEBI" id="CHEBI:57623"/>
        <dbReference type="ChEBI" id="CHEBI:74411"/>
        <dbReference type="ChEBI" id="CHEBI:74415"/>
        <dbReference type="EC" id="2.5.1.75"/>
    </reaction>
</comment>
<evidence type="ECO:0000256" key="3">
    <source>
        <dbReference type="ARBA" id="ARBA00022741"/>
    </source>
</evidence>
<evidence type="ECO:0000256" key="6">
    <source>
        <dbReference type="RuleBase" id="RU003785"/>
    </source>
</evidence>
<dbReference type="AlphaFoldDB" id="A0A6A6BGG6"/>
<evidence type="ECO:0000256" key="7">
    <source>
        <dbReference type="SAM" id="MobiDB-lite"/>
    </source>
</evidence>
<feature type="compositionally biased region" description="Basic residues" evidence="7">
    <location>
        <begin position="444"/>
        <end position="454"/>
    </location>
</feature>
<dbReference type="HAMAP" id="MF_00185">
    <property type="entry name" value="IPP_trans"/>
    <property type="match status" value="1"/>
</dbReference>
<dbReference type="Proteomes" id="UP000799438">
    <property type="component" value="Unassembled WGS sequence"/>
</dbReference>
<sequence>MILRHTAARMAPANRLIAIIGATGTGKSQLAVDIARRCNGEVVNADAMQLYTGLPIITNKMPEHERAAVPHHLLGTIALDQETWTVTEFVSRARDVLADIHGRGKVPVLVGGSHYYVQSLLFEETLVDGGDERGDSSAFPILDEPTPVVLARLREVDPAMAQRWHPNDRRKIQRSLEIFLKKGKPASQTYAEQRLRKQQSDPDPTSKLTDSRAPPSGMRYSALLFWLHADNACLRARLDARVGNMLDAGLLDEVAELDALRKQREAIAPVDLSHGIWVSIGYKEFEVYQHALAAANGNTTGKGGEVSNAQAKELALLRDEAIDRTRVATRQYAKRQIRWLRIKMLRALGEQARRSLFILDGTDVSAWDTAVSAPGVRVAQAFLAGEELPDAWDVVGASEEARALLRLCEQGGEGAEETGVGVRRECELCGTIAVTAADWEKHTNSRKHKIRTKKTRDMKAKEVTDVVSGPDKKDGAGRKREREETPDAAVKELERTR</sequence>
<dbReference type="RefSeq" id="XP_033397333.1">
    <property type="nucleotide sequence ID" value="XM_033540502.1"/>
</dbReference>
<gene>
    <name evidence="8" type="ORF">K452DRAFT_287568</name>
</gene>
<keyword evidence="2 6" id="KW-0808">Transferase</keyword>
<accession>A0A6A6BGG6</accession>
<dbReference type="GO" id="GO:0006400">
    <property type="term" value="P:tRNA modification"/>
    <property type="evidence" value="ECO:0007669"/>
    <property type="project" value="TreeGrafter"/>
</dbReference>
<feature type="region of interest" description="Disordered" evidence="7">
    <location>
        <begin position="443"/>
        <end position="497"/>
    </location>
</feature>
<dbReference type="SUPFAM" id="SSF52540">
    <property type="entry name" value="P-loop containing nucleoside triphosphate hydrolases"/>
    <property type="match status" value="2"/>
</dbReference>
<dbReference type="InterPro" id="IPR018022">
    <property type="entry name" value="IPT"/>
</dbReference>
<keyword evidence="3 6" id="KW-0547">Nucleotide-binding</keyword>
<keyword evidence="4 6" id="KW-0067">ATP-binding</keyword>
<evidence type="ECO:0000256" key="1">
    <source>
        <dbReference type="ARBA" id="ARBA00005842"/>
    </source>
</evidence>
<dbReference type="PANTHER" id="PTHR11088:SF89">
    <property type="entry name" value="TRNA DIMETHYLALLYLTRANSFERASE"/>
    <property type="match status" value="1"/>
</dbReference>
<organism evidence="8 9">
    <name type="scientific">Aplosporella prunicola CBS 121167</name>
    <dbReference type="NCBI Taxonomy" id="1176127"/>
    <lineage>
        <taxon>Eukaryota</taxon>
        <taxon>Fungi</taxon>
        <taxon>Dikarya</taxon>
        <taxon>Ascomycota</taxon>
        <taxon>Pezizomycotina</taxon>
        <taxon>Dothideomycetes</taxon>
        <taxon>Dothideomycetes incertae sedis</taxon>
        <taxon>Botryosphaeriales</taxon>
        <taxon>Aplosporellaceae</taxon>
        <taxon>Aplosporella</taxon>
    </lineage>
</organism>
<dbReference type="GO" id="GO:0005524">
    <property type="term" value="F:ATP binding"/>
    <property type="evidence" value="ECO:0007669"/>
    <property type="project" value="UniProtKB-KW"/>
</dbReference>
<dbReference type="PANTHER" id="PTHR11088">
    <property type="entry name" value="TRNA DIMETHYLALLYLTRANSFERASE"/>
    <property type="match status" value="1"/>
</dbReference>
<name>A0A6A6BGG6_9PEZI</name>
<reference evidence="8" key="1">
    <citation type="journal article" date="2020" name="Stud. Mycol.">
        <title>101 Dothideomycetes genomes: a test case for predicting lifestyles and emergence of pathogens.</title>
        <authorList>
            <person name="Haridas S."/>
            <person name="Albert R."/>
            <person name="Binder M."/>
            <person name="Bloem J."/>
            <person name="Labutti K."/>
            <person name="Salamov A."/>
            <person name="Andreopoulos B."/>
            <person name="Baker S."/>
            <person name="Barry K."/>
            <person name="Bills G."/>
            <person name="Bluhm B."/>
            <person name="Cannon C."/>
            <person name="Castanera R."/>
            <person name="Culley D."/>
            <person name="Daum C."/>
            <person name="Ezra D."/>
            <person name="Gonzalez J."/>
            <person name="Henrissat B."/>
            <person name="Kuo A."/>
            <person name="Liang C."/>
            <person name="Lipzen A."/>
            <person name="Lutzoni F."/>
            <person name="Magnuson J."/>
            <person name="Mondo S."/>
            <person name="Nolan M."/>
            <person name="Ohm R."/>
            <person name="Pangilinan J."/>
            <person name="Park H.-J."/>
            <person name="Ramirez L."/>
            <person name="Alfaro M."/>
            <person name="Sun H."/>
            <person name="Tritt A."/>
            <person name="Yoshinaga Y."/>
            <person name="Zwiers L.-H."/>
            <person name="Turgeon B."/>
            <person name="Goodwin S."/>
            <person name="Spatafora J."/>
            <person name="Crous P."/>
            <person name="Grigoriev I."/>
        </authorList>
    </citation>
    <scope>NUCLEOTIDE SEQUENCE</scope>
    <source>
        <strain evidence="8">CBS 121167</strain>
    </source>
</reference>